<comment type="caution">
    <text evidence="14">The sequence shown here is derived from an EMBL/GenBank/DDBJ whole genome shotgun (WGS) entry which is preliminary data.</text>
</comment>
<gene>
    <name evidence="14" type="ORF">IAC51_05330</name>
</gene>
<comment type="subcellular location">
    <subcellularLocation>
        <location evidence="1">Cell inner membrane</location>
        <topology evidence="1">Multi-pass membrane protein</topology>
    </subcellularLocation>
</comment>
<comment type="similarity">
    <text evidence="2">Belongs to the TrkH potassium transport family.</text>
</comment>
<feature type="binding site" evidence="12">
    <location>
        <position position="322"/>
    </location>
    <ligand>
        <name>K(+)</name>
        <dbReference type="ChEBI" id="CHEBI:29103"/>
    </ligand>
</feature>
<feature type="transmembrane region" description="Helical" evidence="13">
    <location>
        <begin position="462"/>
        <end position="487"/>
    </location>
</feature>
<evidence type="ECO:0000313" key="14">
    <source>
        <dbReference type="EMBL" id="MBO8440055.1"/>
    </source>
</evidence>
<evidence type="ECO:0000256" key="4">
    <source>
        <dbReference type="ARBA" id="ARBA00022475"/>
    </source>
</evidence>
<dbReference type="GO" id="GO:0046872">
    <property type="term" value="F:metal ion binding"/>
    <property type="evidence" value="ECO:0007669"/>
    <property type="project" value="UniProtKB-KW"/>
</dbReference>
<keyword evidence="5" id="KW-0997">Cell inner membrane</keyword>
<evidence type="ECO:0000256" key="1">
    <source>
        <dbReference type="ARBA" id="ARBA00004429"/>
    </source>
</evidence>
<keyword evidence="3" id="KW-0813">Transport</keyword>
<sequence length="489" mass="53601">MTKTLNWRYVVKVLGMFILFEIAFLLVSTGVSIFYGEDDLNAFICTIMLSAVIAAICLLTGKNSPSVLGRKESYLIVSSVWVVFSLIGMLPFMLSGYIPSAADAFFETMSGFTTTGATILNNIEDLPHGLLFWRSMTQWVGGMGIVVLYLAVLPMLNTGTQMFSAESPGPQVTKLRPRIKETARRLWGMYLIFTLAETVMLVVFGMSLFDALCHSFSTLATGGFSTKQASVAYWDSPAIDYTITLFMIIGGTNFALMYSAVVKRSSRQIFKDEEFKAYLWIIGIATAIIFLSLLNDNGISSFASVEKSFRDSLFQVATLVTTTGFATADYMQWQPMTLVVIAFLMLFGSCANSTSGGIKVIRILVTAKNAFLEFKRLIHPKAVVPVRINGHVVPEYVVNGILAFVTIYIVVVSLSVLLLSIIGMEVSEAIGGVLTCIGNVGPGFGDQGPAGSFSGVPVFAKWYLSFLMLLGRLELFTLLLMCTPGFWRR</sequence>
<dbReference type="AlphaFoldDB" id="A0A940IEU3"/>
<feature type="binding site" evidence="12">
    <location>
        <position position="323"/>
    </location>
    <ligand>
        <name>K(+)</name>
        <dbReference type="ChEBI" id="CHEBI:29103"/>
    </ligand>
</feature>
<feature type="transmembrane region" description="Helical" evidence="13">
    <location>
        <begin position="333"/>
        <end position="352"/>
    </location>
</feature>
<reference evidence="14" key="1">
    <citation type="submission" date="2020-10" db="EMBL/GenBank/DDBJ databases">
        <authorList>
            <person name="Gilroy R."/>
        </authorList>
    </citation>
    <scope>NUCLEOTIDE SEQUENCE</scope>
    <source>
        <strain evidence="14">3924</strain>
    </source>
</reference>
<feature type="transmembrane region" description="Helical" evidence="13">
    <location>
        <begin position="40"/>
        <end position="61"/>
    </location>
</feature>
<feature type="transmembrane region" description="Helical" evidence="13">
    <location>
        <begin position="238"/>
        <end position="256"/>
    </location>
</feature>
<evidence type="ECO:0000313" key="15">
    <source>
        <dbReference type="Proteomes" id="UP000712007"/>
    </source>
</evidence>
<feature type="binding site" evidence="12">
    <location>
        <position position="114"/>
    </location>
    <ligand>
        <name>K(+)</name>
        <dbReference type="ChEBI" id="CHEBI:29103"/>
    </ligand>
</feature>
<dbReference type="Proteomes" id="UP000712007">
    <property type="component" value="Unassembled WGS sequence"/>
</dbReference>
<reference evidence="14" key="2">
    <citation type="journal article" date="2021" name="PeerJ">
        <title>Extensive microbial diversity within the chicken gut microbiome revealed by metagenomics and culture.</title>
        <authorList>
            <person name="Gilroy R."/>
            <person name="Ravi A."/>
            <person name="Getino M."/>
            <person name="Pursley I."/>
            <person name="Horton D.L."/>
            <person name="Alikhan N.F."/>
            <person name="Baker D."/>
            <person name="Gharbi K."/>
            <person name="Hall N."/>
            <person name="Watson M."/>
            <person name="Adriaenssens E.M."/>
            <person name="Foster-Nyarko E."/>
            <person name="Jarju S."/>
            <person name="Secka A."/>
            <person name="Antonio M."/>
            <person name="Oren A."/>
            <person name="Chaudhuri R.R."/>
            <person name="La Ragione R."/>
            <person name="Hildebrand F."/>
            <person name="Pallen M.J."/>
        </authorList>
    </citation>
    <scope>NUCLEOTIDE SEQUENCE</scope>
    <source>
        <strain evidence="14">3924</strain>
    </source>
</reference>
<keyword evidence="9 13" id="KW-1133">Transmembrane helix</keyword>
<evidence type="ECO:0000256" key="9">
    <source>
        <dbReference type="ARBA" id="ARBA00022989"/>
    </source>
</evidence>
<dbReference type="GO" id="GO:0015379">
    <property type="term" value="F:potassium:chloride symporter activity"/>
    <property type="evidence" value="ECO:0007669"/>
    <property type="project" value="InterPro"/>
</dbReference>
<feature type="transmembrane region" description="Helical" evidence="13">
    <location>
        <begin position="277"/>
        <end position="294"/>
    </location>
</feature>
<protein>
    <submittedName>
        <fullName evidence="14">TrkH family potassium uptake protein</fullName>
    </submittedName>
</protein>
<feature type="transmembrane region" description="Helical" evidence="13">
    <location>
        <begin position="9"/>
        <end position="34"/>
    </location>
</feature>
<feature type="transmembrane region" description="Helical" evidence="13">
    <location>
        <begin position="136"/>
        <end position="156"/>
    </location>
</feature>
<dbReference type="EMBL" id="JADIMV010000090">
    <property type="protein sequence ID" value="MBO8440055.1"/>
    <property type="molecule type" value="Genomic_DNA"/>
</dbReference>
<keyword evidence="6" id="KW-0633">Potassium transport</keyword>
<evidence type="ECO:0000256" key="5">
    <source>
        <dbReference type="ARBA" id="ARBA00022519"/>
    </source>
</evidence>
<dbReference type="Pfam" id="PF02386">
    <property type="entry name" value="TrkH"/>
    <property type="match status" value="1"/>
</dbReference>
<keyword evidence="7 13" id="KW-0812">Transmembrane</keyword>
<feature type="binding site" evidence="12">
    <location>
        <position position="440"/>
    </location>
    <ligand>
        <name>K(+)</name>
        <dbReference type="ChEBI" id="CHEBI:29103"/>
    </ligand>
</feature>
<evidence type="ECO:0000256" key="7">
    <source>
        <dbReference type="ARBA" id="ARBA00022692"/>
    </source>
</evidence>
<feature type="transmembrane region" description="Helical" evidence="13">
    <location>
        <begin position="396"/>
        <end position="422"/>
    </location>
</feature>
<evidence type="ECO:0000256" key="11">
    <source>
        <dbReference type="ARBA" id="ARBA00023136"/>
    </source>
</evidence>
<evidence type="ECO:0000256" key="2">
    <source>
        <dbReference type="ARBA" id="ARBA00009137"/>
    </source>
</evidence>
<proteinExistence type="inferred from homology"/>
<evidence type="ECO:0000256" key="6">
    <source>
        <dbReference type="ARBA" id="ARBA00022538"/>
    </source>
</evidence>
<keyword evidence="11 13" id="KW-0472">Membrane</keyword>
<dbReference type="InterPro" id="IPR004772">
    <property type="entry name" value="TrkH"/>
</dbReference>
<evidence type="ECO:0000256" key="10">
    <source>
        <dbReference type="ARBA" id="ARBA00023065"/>
    </source>
</evidence>
<organism evidence="14 15">
    <name type="scientific">Candidatus Aphodosoma intestinipullorum</name>
    <dbReference type="NCBI Taxonomy" id="2840674"/>
    <lineage>
        <taxon>Bacteria</taxon>
        <taxon>Pseudomonadati</taxon>
        <taxon>Bacteroidota</taxon>
        <taxon>Bacteroidia</taxon>
        <taxon>Bacteroidales</taxon>
        <taxon>Candidatus Aphodosoma</taxon>
    </lineage>
</organism>
<feature type="binding site" evidence="12">
    <location>
        <position position="222"/>
    </location>
    <ligand>
        <name>K(+)</name>
        <dbReference type="ChEBI" id="CHEBI:29103"/>
    </ligand>
</feature>
<dbReference type="PANTHER" id="PTHR32024:SF2">
    <property type="entry name" value="TRK SYSTEM POTASSIUM UPTAKE PROTEIN TRKG-RELATED"/>
    <property type="match status" value="1"/>
</dbReference>
<dbReference type="PIRSF" id="PIRSF006247">
    <property type="entry name" value="TrkH"/>
    <property type="match status" value="1"/>
</dbReference>
<feature type="transmembrane region" description="Helical" evidence="13">
    <location>
        <begin position="186"/>
        <end position="209"/>
    </location>
</feature>
<accession>A0A940IEU3</accession>
<dbReference type="InterPro" id="IPR003445">
    <property type="entry name" value="Cat_transpt"/>
</dbReference>
<feature type="binding site" evidence="12">
    <location>
        <position position="439"/>
    </location>
    <ligand>
        <name>K(+)</name>
        <dbReference type="ChEBI" id="CHEBI:29103"/>
    </ligand>
</feature>
<dbReference type="GO" id="GO:0005886">
    <property type="term" value="C:plasma membrane"/>
    <property type="evidence" value="ECO:0007669"/>
    <property type="project" value="UniProtKB-SubCell"/>
</dbReference>
<keyword evidence="4" id="KW-1003">Cell membrane</keyword>
<name>A0A940IEU3_9BACT</name>
<evidence type="ECO:0000256" key="8">
    <source>
        <dbReference type="ARBA" id="ARBA00022958"/>
    </source>
</evidence>
<evidence type="ECO:0000256" key="3">
    <source>
        <dbReference type="ARBA" id="ARBA00022448"/>
    </source>
</evidence>
<evidence type="ECO:0000256" key="12">
    <source>
        <dbReference type="PIRSR" id="PIRSR006247-1"/>
    </source>
</evidence>
<feature type="transmembrane region" description="Helical" evidence="13">
    <location>
        <begin position="73"/>
        <end position="98"/>
    </location>
</feature>
<keyword evidence="10" id="KW-0406">Ion transport</keyword>
<keyword evidence="8 12" id="KW-0630">Potassium</keyword>
<keyword evidence="12" id="KW-0479">Metal-binding</keyword>
<evidence type="ECO:0000256" key="13">
    <source>
        <dbReference type="SAM" id="Phobius"/>
    </source>
</evidence>
<feature type="binding site" evidence="12">
    <location>
        <position position="115"/>
    </location>
    <ligand>
        <name>K(+)</name>
        <dbReference type="ChEBI" id="CHEBI:29103"/>
    </ligand>
</feature>
<dbReference type="PANTHER" id="PTHR32024">
    <property type="entry name" value="TRK SYSTEM POTASSIUM UPTAKE PROTEIN TRKG-RELATED"/>
    <property type="match status" value="1"/>
</dbReference>